<keyword evidence="3" id="KW-1185">Reference proteome</keyword>
<organism evidence="2 3">
    <name type="scientific">Aphidius gifuensis</name>
    <name type="common">Parasitoid wasp</name>
    <dbReference type="NCBI Taxonomy" id="684658"/>
    <lineage>
        <taxon>Eukaryota</taxon>
        <taxon>Metazoa</taxon>
        <taxon>Ecdysozoa</taxon>
        <taxon>Arthropoda</taxon>
        <taxon>Hexapoda</taxon>
        <taxon>Insecta</taxon>
        <taxon>Pterygota</taxon>
        <taxon>Neoptera</taxon>
        <taxon>Endopterygota</taxon>
        <taxon>Hymenoptera</taxon>
        <taxon>Apocrita</taxon>
        <taxon>Ichneumonoidea</taxon>
        <taxon>Braconidae</taxon>
        <taxon>Aphidiinae</taxon>
        <taxon>Aphidius</taxon>
    </lineage>
</organism>
<accession>A0A834XMF9</accession>
<feature type="transmembrane region" description="Helical" evidence="1">
    <location>
        <begin position="208"/>
        <end position="226"/>
    </location>
</feature>
<evidence type="ECO:0000313" key="2">
    <source>
        <dbReference type="EMBL" id="KAF7988222.1"/>
    </source>
</evidence>
<comment type="caution">
    <text evidence="2">The sequence shown here is derived from an EMBL/GenBank/DDBJ whole genome shotgun (WGS) entry which is preliminary data.</text>
</comment>
<proteinExistence type="predicted"/>
<evidence type="ECO:0000256" key="1">
    <source>
        <dbReference type="SAM" id="Phobius"/>
    </source>
</evidence>
<evidence type="ECO:0000313" key="3">
    <source>
        <dbReference type="Proteomes" id="UP000639338"/>
    </source>
</evidence>
<sequence length="358" mass="41521">MPQIRTMMKNEIVEACLQPWPSQLYSQVNSPAPITASATYDSSTVHYLTESCGAGPSHYEIPTGLADVVLFESASMHQAHMLFGKNGESSENLELELTKLKSSPWWSIDSHYFIINTSNTSCDNAIDLLRCLFSALNSSLIIIIHHHIDTSPMYLDNNEKYQHQKNVKNHKCFDYTNSYVKSNVVTIPHKSKQITPEEKFKRYYSKNVVISTIISCILTLFAFGIYEKQRFRIAFFKVLRLIFKTGLLDMPTNTTMRIYFKHYHSNIDNIDDLKRSNHQVFVANEFKHYLNNFSRNYSIYLASDFCSCVLLNNLNATCVGRRDYEAATRYYLHMSKETVADFNETQLMRKNWLLKKKK</sequence>
<dbReference type="Proteomes" id="UP000639338">
    <property type="component" value="Unassembled WGS sequence"/>
</dbReference>
<gene>
    <name evidence="2" type="ORF">HCN44_007754</name>
</gene>
<reference evidence="2 3" key="1">
    <citation type="submission" date="2020-08" db="EMBL/GenBank/DDBJ databases">
        <title>Aphidius gifuensis genome sequencing and assembly.</title>
        <authorList>
            <person name="Du Z."/>
        </authorList>
    </citation>
    <scope>NUCLEOTIDE SEQUENCE [LARGE SCALE GENOMIC DNA]</scope>
    <source>
        <strain evidence="2">YNYX2018</strain>
        <tissue evidence="2">Adults</tissue>
    </source>
</reference>
<protein>
    <submittedName>
        <fullName evidence="2">Uncharacterized protein</fullName>
    </submittedName>
</protein>
<keyword evidence="1" id="KW-0472">Membrane</keyword>
<dbReference type="AlphaFoldDB" id="A0A834XMF9"/>
<dbReference type="OrthoDB" id="7700351at2759"/>
<keyword evidence="1" id="KW-0812">Transmembrane</keyword>
<name>A0A834XMF9_APHGI</name>
<keyword evidence="1" id="KW-1133">Transmembrane helix</keyword>
<dbReference type="EMBL" id="JACMRX010000006">
    <property type="protein sequence ID" value="KAF7988222.1"/>
    <property type="molecule type" value="Genomic_DNA"/>
</dbReference>